<dbReference type="EMBL" id="JAPZBU010000003">
    <property type="protein sequence ID" value="KAJ5414194.1"/>
    <property type="molecule type" value="Genomic_DNA"/>
</dbReference>
<reference evidence="3" key="1">
    <citation type="submission" date="2022-12" db="EMBL/GenBank/DDBJ databases">
        <authorList>
            <person name="Petersen C."/>
        </authorList>
    </citation>
    <scope>NUCLEOTIDE SEQUENCE</scope>
    <source>
        <strain evidence="3">IBT 29677</strain>
    </source>
</reference>
<dbReference type="Proteomes" id="UP001147747">
    <property type="component" value="Unassembled WGS sequence"/>
</dbReference>
<accession>A0A9W9WBN5</accession>
<dbReference type="GeneID" id="81364438"/>
<feature type="compositionally biased region" description="Polar residues" evidence="1">
    <location>
        <begin position="307"/>
        <end position="320"/>
    </location>
</feature>
<evidence type="ECO:0000256" key="2">
    <source>
        <dbReference type="SAM" id="Phobius"/>
    </source>
</evidence>
<evidence type="ECO:0000256" key="1">
    <source>
        <dbReference type="SAM" id="MobiDB-lite"/>
    </source>
</evidence>
<keyword evidence="2" id="KW-0812">Transmembrane</keyword>
<proteinExistence type="predicted"/>
<protein>
    <recommendedName>
        <fullName evidence="5">Mid2 domain-containing protein</fullName>
    </recommendedName>
</protein>
<evidence type="ECO:0000313" key="3">
    <source>
        <dbReference type="EMBL" id="KAJ5414194.1"/>
    </source>
</evidence>
<keyword evidence="2" id="KW-0472">Membrane</keyword>
<feature type="transmembrane region" description="Helical" evidence="2">
    <location>
        <begin position="246"/>
        <end position="267"/>
    </location>
</feature>
<keyword evidence="4" id="KW-1185">Reference proteome</keyword>
<feature type="region of interest" description="Disordered" evidence="1">
    <location>
        <begin position="279"/>
        <end position="331"/>
    </location>
</feature>
<name>A0A9W9WBN5_9EURO</name>
<evidence type="ECO:0000313" key="4">
    <source>
        <dbReference type="Proteomes" id="UP001147747"/>
    </source>
</evidence>
<dbReference type="RefSeq" id="XP_056494040.1">
    <property type="nucleotide sequence ID" value="XM_056625458.1"/>
</dbReference>
<sequence length="331" mass="35402">MLAFSITRSRFNSIAFGLLLTRNLLPSWLHECMLVHKRWACGIHIRCYANCIRDGCGMLSKVCAERFLALRAEEIVQQELVLTIYSGFKCTHLTSKDVCNGIGCTSIATDGDSSLQKFVSIARSTEYNARLCITGAITPAERTLPGNVTVTTTYPTKSTILVTVRIAENDDSTSTIVSTLVKGPYITSTQMTASIPSISIFAPLIQLVHQPSDLSNGTSIITTGVETITAMQDSHSSSSLSTGAKAGIGVASAVLALALIGAAFFFLSRKRSRIKLPEPVGESSYANPHDGAYELASSGQKVELPASNETGTIIGTNQPEQESDSIFELPG</sequence>
<evidence type="ECO:0008006" key="5">
    <source>
        <dbReference type="Google" id="ProtNLM"/>
    </source>
</evidence>
<reference evidence="3" key="2">
    <citation type="journal article" date="2023" name="IMA Fungus">
        <title>Comparative genomic study of the Penicillium genus elucidates a diverse pangenome and 15 lateral gene transfer events.</title>
        <authorList>
            <person name="Petersen C."/>
            <person name="Sorensen T."/>
            <person name="Nielsen M.R."/>
            <person name="Sondergaard T.E."/>
            <person name="Sorensen J.L."/>
            <person name="Fitzpatrick D.A."/>
            <person name="Frisvad J.C."/>
            <person name="Nielsen K.L."/>
        </authorList>
    </citation>
    <scope>NUCLEOTIDE SEQUENCE</scope>
    <source>
        <strain evidence="3">IBT 29677</strain>
    </source>
</reference>
<dbReference type="AlphaFoldDB" id="A0A9W9WBN5"/>
<organism evidence="3 4">
    <name type="scientific">Penicillium cosmopolitanum</name>
    <dbReference type="NCBI Taxonomy" id="1131564"/>
    <lineage>
        <taxon>Eukaryota</taxon>
        <taxon>Fungi</taxon>
        <taxon>Dikarya</taxon>
        <taxon>Ascomycota</taxon>
        <taxon>Pezizomycotina</taxon>
        <taxon>Eurotiomycetes</taxon>
        <taxon>Eurotiomycetidae</taxon>
        <taxon>Eurotiales</taxon>
        <taxon>Aspergillaceae</taxon>
        <taxon>Penicillium</taxon>
    </lineage>
</organism>
<comment type="caution">
    <text evidence="3">The sequence shown here is derived from an EMBL/GenBank/DDBJ whole genome shotgun (WGS) entry which is preliminary data.</text>
</comment>
<keyword evidence="2" id="KW-1133">Transmembrane helix</keyword>
<gene>
    <name evidence="3" type="ORF">N7509_000821</name>
</gene>